<feature type="non-terminal residue" evidence="2">
    <location>
        <position position="76"/>
    </location>
</feature>
<dbReference type="InterPro" id="IPR013630">
    <property type="entry name" value="Methyltransf_Zn-bd_dom_put"/>
</dbReference>
<sequence length="76" mass="9049">MGRSPLANSFLDKSELKKKEPFYPLHAYVCKACYLVQLEEIESPKKIFQDYPYFSSYSSTWLKHCQDYVNEVVNRF</sequence>
<proteinExistence type="predicted"/>
<evidence type="ECO:0000259" key="1">
    <source>
        <dbReference type="Pfam" id="PF08421"/>
    </source>
</evidence>
<dbReference type="InterPro" id="IPR038576">
    <property type="entry name" value="Methyltransf_Zn-bd_dom_put_sf"/>
</dbReference>
<protein>
    <recommendedName>
        <fullName evidence="1">Methyltransferase putative zinc binding domain-containing protein</fullName>
    </recommendedName>
</protein>
<accession>A0A382ULV3</accession>
<gene>
    <name evidence="2" type="ORF">METZ01_LOCUS388093</name>
</gene>
<dbReference type="EMBL" id="UINC01145232">
    <property type="protein sequence ID" value="SVD35239.1"/>
    <property type="molecule type" value="Genomic_DNA"/>
</dbReference>
<dbReference type="Gene3D" id="6.20.50.110">
    <property type="entry name" value="Methyltransferase, zinc-binding domain"/>
    <property type="match status" value="1"/>
</dbReference>
<dbReference type="Pfam" id="PF08421">
    <property type="entry name" value="Methyltransf_13"/>
    <property type="match status" value="1"/>
</dbReference>
<feature type="domain" description="Methyltransferase putative zinc binding" evidence="1">
    <location>
        <begin position="1"/>
        <end position="48"/>
    </location>
</feature>
<organism evidence="2">
    <name type="scientific">marine metagenome</name>
    <dbReference type="NCBI Taxonomy" id="408172"/>
    <lineage>
        <taxon>unclassified sequences</taxon>
        <taxon>metagenomes</taxon>
        <taxon>ecological metagenomes</taxon>
    </lineage>
</organism>
<dbReference type="AlphaFoldDB" id="A0A382ULV3"/>
<evidence type="ECO:0000313" key="2">
    <source>
        <dbReference type="EMBL" id="SVD35239.1"/>
    </source>
</evidence>
<reference evidence="2" key="1">
    <citation type="submission" date="2018-05" db="EMBL/GenBank/DDBJ databases">
        <authorList>
            <person name="Lanie J.A."/>
            <person name="Ng W.-L."/>
            <person name="Kazmierczak K.M."/>
            <person name="Andrzejewski T.M."/>
            <person name="Davidsen T.M."/>
            <person name="Wayne K.J."/>
            <person name="Tettelin H."/>
            <person name="Glass J.I."/>
            <person name="Rusch D."/>
            <person name="Podicherti R."/>
            <person name="Tsui H.-C.T."/>
            <person name="Winkler M.E."/>
        </authorList>
    </citation>
    <scope>NUCLEOTIDE SEQUENCE</scope>
</reference>
<name>A0A382ULV3_9ZZZZ</name>